<dbReference type="EMBL" id="LACI01000151">
    <property type="protein sequence ID" value="KJU87476.1"/>
    <property type="molecule type" value="Genomic_DNA"/>
</dbReference>
<evidence type="ECO:0000313" key="2">
    <source>
        <dbReference type="Proteomes" id="UP000033423"/>
    </source>
</evidence>
<evidence type="ECO:0000313" key="1">
    <source>
        <dbReference type="EMBL" id="KJU87476.1"/>
    </source>
</evidence>
<reference evidence="1 2" key="1">
    <citation type="submission" date="2015-02" db="EMBL/GenBank/DDBJ databases">
        <title>Single-cell genomics of uncultivated deep-branching MTB reveals a conserved set of magnetosome genes.</title>
        <authorList>
            <person name="Kolinko S."/>
            <person name="Richter M."/>
            <person name="Glockner F.O."/>
            <person name="Brachmann A."/>
            <person name="Schuler D."/>
        </authorList>
    </citation>
    <scope>NUCLEOTIDE SEQUENCE [LARGE SCALE GENOMIC DNA]</scope>
    <source>
        <strain evidence="1">TM-1</strain>
    </source>
</reference>
<proteinExistence type="predicted"/>
<protein>
    <submittedName>
        <fullName evidence="1">Uncharacterized protein</fullName>
    </submittedName>
</protein>
<name>A0A0F3GZY8_9BACT</name>
<dbReference type="Proteomes" id="UP000033423">
    <property type="component" value="Unassembled WGS sequence"/>
</dbReference>
<keyword evidence="2" id="KW-1185">Reference proteome</keyword>
<accession>A0A0F3GZY8</accession>
<sequence length="179" mass="20264">MEVSSKFDSIMGVMSTISSVLFFVRHLPVSLFPCYFSRQFFTTNFPQRWQIVSHQFPNDGCRDVSIVVAEDISDARHLLPRNLRVTVFHVVGEVATCLRDNFDAALHNPLSLPIGLKGIKRHSLNATANTLDSLDNISKTWNKRRSGHQNTQIAAASMRCRNVLCRLSRVMISALHLRI</sequence>
<dbReference type="AlphaFoldDB" id="A0A0F3GZY8"/>
<comment type="caution">
    <text evidence="1">The sequence shown here is derived from an EMBL/GenBank/DDBJ whole genome shotgun (WGS) entry which is preliminary data.</text>
</comment>
<organism evidence="1 2">
    <name type="scientific">Candidatus Magnetobacterium bavaricum</name>
    <dbReference type="NCBI Taxonomy" id="29290"/>
    <lineage>
        <taxon>Bacteria</taxon>
        <taxon>Pseudomonadati</taxon>
        <taxon>Nitrospirota</taxon>
        <taxon>Thermodesulfovibrionia</taxon>
        <taxon>Thermodesulfovibrionales</taxon>
        <taxon>Candidatus Magnetobacteriaceae</taxon>
        <taxon>Candidatus Magnetobacterium</taxon>
    </lineage>
</organism>
<gene>
    <name evidence="1" type="ORF">MBAV_000332</name>
</gene>